<evidence type="ECO:0000313" key="1">
    <source>
        <dbReference type="EMBL" id="CUU83205.1"/>
    </source>
</evidence>
<protein>
    <submittedName>
        <fullName evidence="1">Uncharacterized protein</fullName>
    </submittedName>
</protein>
<dbReference type="EMBL" id="FAVB01000003">
    <property type="protein sequence ID" value="CUU83205.1"/>
    <property type="molecule type" value="Genomic_DNA"/>
</dbReference>
<reference evidence="1 2" key="1">
    <citation type="submission" date="2015-11" db="EMBL/GenBank/DDBJ databases">
        <authorList>
            <consortium name="Pathogen Informatics"/>
        </authorList>
    </citation>
    <scope>NUCLEOTIDE SEQUENCE [LARGE SCALE GENOMIC DNA]</scope>
    <source>
        <strain evidence="1 2">006A-0059</strain>
    </source>
</reference>
<keyword evidence="2" id="KW-1185">Reference proteome</keyword>
<organism evidence="1 2">
    <name type="scientific">Campylobacter hyointestinalis subsp. hyointestinalis</name>
    <dbReference type="NCBI Taxonomy" id="91352"/>
    <lineage>
        <taxon>Bacteria</taxon>
        <taxon>Pseudomonadati</taxon>
        <taxon>Campylobacterota</taxon>
        <taxon>Epsilonproteobacteria</taxon>
        <taxon>Campylobacterales</taxon>
        <taxon>Campylobacteraceae</taxon>
        <taxon>Campylobacter</taxon>
    </lineage>
</organism>
<dbReference type="AlphaFoldDB" id="A0A0S4SD28"/>
<dbReference type="RefSeq" id="WP_059435223.1">
    <property type="nucleotide sequence ID" value="NZ_FAVB01000003.1"/>
</dbReference>
<proteinExistence type="predicted"/>
<comment type="caution">
    <text evidence="1">The sequence shown here is derived from an EMBL/GenBank/DDBJ whole genome shotgun (WGS) entry which is preliminary data.</text>
</comment>
<accession>A0A0S4SD28</accession>
<gene>
    <name evidence="1" type="ORF">ERS686654_01390</name>
</gene>
<evidence type="ECO:0000313" key="2">
    <source>
        <dbReference type="Proteomes" id="UP000052237"/>
    </source>
</evidence>
<sequence>MAVLNNGLQTMELGATAWRVIINDNFTKIYTKQEVDAKLTNGETAFKARSLSVAKVEFSGALHTTANTERISGFMEIKVNGEIKKIPYYD</sequence>
<dbReference type="Proteomes" id="UP000052237">
    <property type="component" value="Unassembled WGS sequence"/>
</dbReference>
<name>A0A0S4SD28_CAMHY</name>